<gene>
    <name evidence="3" type="ORF">LAESUDRAFT_758101</name>
</gene>
<dbReference type="PROSITE" id="PS50097">
    <property type="entry name" value="BTB"/>
    <property type="match status" value="1"/>
</dbReference>
<dbReference type="InParanoid" id="A0A165EYA3"/>
<evidence type="ECO:0000259" key="2">
    <source>
        <dbReference type="PROSITE" id="PS50097"/>
    </source>
</evidence>
<dbReference type="EMBL" id="KV427617">
    <property type="protein sequence ID" value="KZT07972.1"/>
    <property type="molecule type" value="Genomic_DNA"/>
</dbReference>
<dbReference type="STRING" id="1314785.A0A165EYA3"/>
<reference evidence="3 4" key="1">
    <citation type="journal article" date="2016" name="Mol. Biol. Evol.">
        <title>Comparative Genomics of Early-Diverging Mushroom-Forming Fungi Provides Insights into the Origins of Lignocellulose Decay Capabilities.</title>
        <authorList>
            <person name="Nagy L.G."/>
            <person name="Riley R."/>
            <person name="Tritt A."/>
            <person name="Adam C."/>
            <person name="Daum C."/>
            <person name="Floudas D."/>
            <person name="Sun H."/>
            <person name="Yadav J.S."/>
            <person name="Pangilinan J."/>
            <person name="Larsson K.H."/>
            <person name="Matsuura K."/>
            <person name="Barry K."/>
            <person name="Labutti K."/>
            <person name="Kuo R."/>
            <person name="Ohm R.A."/>
            <person name="Bhattacharya S.S."/>
            <person name="Shirouzu T."/>
            <person name="Yoshinaga Y."/>
            <person name="Martin F.M."/>
            <person name="Grigoriev I.V."/>
            <person name="Hibbett D.S."/>
        </authorList>
    </citation>
    <scope>NUCLEOTIDE SEQUENCE [LARGE SCALE GENOMIC DNA]</scope>
    <source>
        <strain evidence="3 4">93-53</strain>
    </source>
</reference>
<dbReference type="GeneID" id="63829437"/>
<evidence type="ECO:0000313" key="3">
    <source>
        <dbReference type="EMBL" id="KZT07972.1"/>
    </source>
</evidence>
<protein>
    <recommendedName>
        <fullName evidence="2">BTB domain-containing protein</fullName>
    </recommendedName>
</protein>
<sequence>MGPMHKSTSGTRKHIERKNATGPRHVGNSDYKRDKELWYEDGSIILTARGIGFRVYKGLLAAQSVVFRSLFNDTQPEEFDPVDGCPIIHFSEHPDEFRHLLCALMRGHGFLRRDIPVPFEVIATLVRLGEEYEICELCDAALNRLKTHFTDSFHVFCGRLGDEPEIPPMITMQESDAIAVVNLARLTETDNMLPTALYGCCQLDKLVLSKGVTRLGGTVEALSEEDLARCMDGIAHLASQNAHGLHTTFCLQTSEQCSDPRSCTKLIKAIPNEILKCQSLARTSVLSSWDKYIEAANLLCKHCQKTLYERELVRRRTVWRALPEHMGVTVEVWEVSGVASAS</sequence>
<dbReference type="RefSeq" id="XP_040765712.1">
    <property type="nucleotide sequence ID" value="XM_040912409.1"/>
</dbReference>
<feature type="region of interest" description="Disordered" evidence="1">
    <location>
        <begin position="1"/>
        <end position="28"/>
    </location>
</feature>
<organism evidence="3 4">
    <name type="scientific">Laetiporus sulphureus 93-53</name>
    <dbReference type="NCBI Taxonomy" id="1314785"/>
    <lineage>
        <taxon>Eukaryota</taxon>
        <taxon>Fungi</taxon>
        <taxon>Dikarya</taxon>
        <taxon>Basidiomycota</taxon>
        <taxon>Agaricomycotina</taxon>
        <taxon>Agaricomycetes</taxon>
        <taxon>Polyporales</taxon>
        <taxon>Laetiporus</taxon>
    </lineage>
</organism>
<keyword evidence="4" id="KW-1185">Reference proteome</keyword>
<dbReference type="OrthoDB" id="3036049at2759"/>
<name>A0A165EYA3_9APHY</name>
<evidence type="ECO:0000313" key="4">
    <source>
        <dbReference type="Proteomes" id="UP000076871"/>
    </source>
</evidence>
<dbReference type="InterPro" id="IPR000210">
    <property type="entry name" value="BTB/POZ_dom"/>
</dbReference>
<accession>A0A165EYA3</accession>
<dbReference type="InterPro" id="IPR011333">
    <property type="entry name" value="SKP1/BTB/POZ_sf"/>
</dbReference>
<feature type="domain" description="BTB" evidence="2">
    <location>
        <begin position="40"/>
        <end position="113"/>
    </location>
</feature>
<feature type="compositionally biased region" description="Polar residues" evidence="1">
    <location>
        <begin position="1"/>
        <end position="10"/>
    </location>
</feature>
<proteinExistence type="predicted"/>
<dbReference type="SUPFAM" id="SSF54695">
    <property type="entry name" value="POZ domain"/>
    <property type="match status" value="1"/>
</dbReference>
<dbReference type="Proteomes" id="UP000076871">
    <property type="component" value="Unassembled WGS sequence"/>
</dbReference>
<dbReference type="AlphaFoldDB" id="A0A165EYA3"/>
<dbReference type="Gene3D" id="3.30.710.10">
    <property type="entry name" value="Potassium Channel Kv1.1, Chain A"/>
    <property type="match status" value="1"/>
</dbReference>
<evidence type="ECO:0000256" key="1">
    <source>
        <dbReference type="SAM" id="MobiDB-lite"/>
    </source>
</evidence>